<sequence>MGRVKSAAICNVAEATCQGQFVSQPWIGADRAVSCPKLSEIWDATPAAPEARRTGYRIAPFPAVRERPPENSHYREILTHMVNRRRNRLSQGGHAGGTGG</sequence>
<comment type="caution">
    <text evidence="1">The sequence shown here is derived from an EMBL/GenBank/DDBJ whole genome shotgun (WGS) entry which is preliminary data.</text>
</comment>
<proteinExistence type="predicted"/>
<evidence type="ECO:0000313" key="1">
    <source>
        <dbReference type="EMBL" id="GAA3567121.1"/>
    </source>
</evidence>
<accession>A0ABP6XMP8</accession>
<organism evidence="1 2">
    <name type="scientific">Nonomuraea rosea</name>
    <dbReference type="NCBI Taxonomy" id="638574"/>
    <lineage>
        <taxon>Bacteria</taxon>
        <taxon>Bacillati</taxon>
        <taxon>Actinomycetota</taxon>
        <taxon>Actinomycetes</taxon>
        <taxon>Streptosporangiales</taxon>
        <taxon>Streptosporangiaceae</taxon>
        <taxon>Nonomuraea</taxon>
    </lineage>
</organism>
<keyword evidence="2" id="KW-1185">Reference proteome</keyword>
<gene>
    <name evidence="1" type="ORF">GCM10022419_054790</name>
</gene>
<reference evidence="2" key="1">
    <citation type="journal article" date="2019" name="Int. J. Syst. Evol. Microbiol.">
        <title>The Global Catalogue of Microorganisms (GCM) 10K type strain sequencing project: providing services to taxonomists for standard genome sequencing and annotation.</title>
        <authorList>
            <consortium name="The Broad Institute Genomics Platform"/>
            <consortium name="The Broad Institute Genome Sequencing Center for Infectious Disease"/>
            <person name="Wu L."/>
            <person name="Ma J."/>
        </authorList>
    </citation>
    <scope>NUCLEOTIDE SEQUENCE [LARGE SCALE GENOMIC DNA]</scope>
    <source>
        <strain evidence="2">JCM 17326</strain>
    </source>
</reference>
<evidence type="ECO:0000313" key="2">
    <source>
        <dbReference type="Proteomes" id="UP001500630"/>
    </source>
</evidence>
<protein>
    <submittedName>
        <fullName evidence="1">Uncharacterized protein</fullName>
    </submittedName>
</protein>
<dbReference type="Proteomes" id="UP001500630">
    <property type="component" value="Unassembled WGS sequence"/>
</dbReference>
<name>A0ABP6XMP8_9ACTN</name>
<dbReference type="EMBL" id="BAABDQ010000012">
    <property type="protein sequence ID" value="GAA3567121.1"/>
    <property type="molecule type" value="Genomic_DNA"/>
</dbReference>